<reference evidence="1 2" key="1">
    <citation type="submission" date="2016-01" db="EMBL/GenBank/DDBJ databases">
        <title>Isolation and characterization of bacteriophages from East Africa Rift Valley soda lakes.</title>
        <authorList>
            <person name="van Zyl L.J."/>
            <person name="Nemavhulani S."/>
            <person name="Cowan D.A."/>
            <person name="Trindade M.I."/>
        </authorList>
    </citation>
    <scope>NUCLEOTIDE SEQUENCE [LARGE SCALE GENOMIC DNA]</scope>
</reference>
<dbReference type="Proteomes" id="UP000201588">
    <property type="component" value="Segment"/>
</dbReference>
<dbReference type="InterPro" id="IPR055633">
    <property type="entry name" value="DUF7209"/>
</dbReference>
<sequence>MEKQIKVTMKNGKEFYIDPSLCEELGCPATPQQLLDMFARGSGPASVKGYEQPSLDGEFEYIKTGDIMTLKPIEQ</sequence>
<dbReference type="KEGG" id="vg:28799471"/>
<keyword evidence="2" id="KW-1185">Reference proteome</keyword>
<accession>A0A142F1C9</accession>
<dbReference type="EMBL" id="KU640380">
    <property type="protein sequence ID" value="AMQ66586.1"/>
    <property type="molecule type" value="Genomic_DNA"/>
</dbReference>
<dbReference type="RefSeq" id="YP_009275276.1">
    <property type="nucleotide sequence ID" value="NC_030925.1"/>
</dbReference>
<name>A0A142F1C9_9CAUD</name>
<evidence type="ECO:0000313" key="1">
    <source>
        <dbReference type="EMBL" id="AMQ66586.1"/>
    </source>
</evidence>
<protein>
    <submittedName>
        <fullName evidence="1">Uncharacterized protein</fullName>
    </submittedName>
</protein>
<organism evidence="1 2">
    <name type="scientific">Bacillus phage Shbh1</name>
    <dbReference type="NCBI Taxonomy" id="1796992"/>
    <lineage>
        <taxon>Viruses</taxon>
        <taxon>Duplodnaviria</taxon>
        <taxon>Heunggongvirae</taxon>
        <taxon>Uroviricota</taxon>
        <taxon>Caudoviricetes</taxon>
        <taxon>Herelleviridae</taxon>
        <taxon>Bastillevirinae</taxon>
        <taxon>Shalavirus</taxon>
        <taxon>Shalavirus Shbh1</taxon>
    </lineage>
</organism>
<dbReference type="GeneID" id="28799471"/>
<dbReference type="Pfam" id="PF23839">
    <property type="entry name" value="DUF7209"/>
    <property type="match status" value="1"/>
</dbReference>
<proteinExistence type="predicted"/>
<evidence type="ECO:0000313" key="2">
    <source>
        <dbReference type="Proteomes" id="UP000201588"/>
    </source>
</evidence>